<dbReference type="AlphaFoldDB" id="A0A3D8RQ47"/>
<dbReference type="PROSITE" id="PS50048">
    <property type="entry name" value="ZN2_CY6_FUNGAL_2"/>
    <property type="match status" value="1"/>
</dbReference>
<dbReference type="PANTHER" id="PTHR31944">
    <property type="entry name" value="HEME-RESPONSIVE ZINC FINGER TRANSCRIPTION FACTOR HAP1"/>
    <property type="match status" value="1"/>
</dbReference>
<gene>
    <name evidence="9" type="ORF">BP5796_06946</name>
</gene>
<comment type="caution">
    <text evidence="9">The sequence shown here is derived from an EMBL/GenBank/DDBJ whole genome shotgun (WGS) entry which is preliminary data.</text>
</comment>
<keyword evidence="3" id="KW-0805">Transcription regulation</keyword>
<keyword evidence="5" id="KW-0804">Transcription</keyword>
<proteinExistence type="predicted"/>
<evidence type="ECO:0000256" key="5">
    <source>
        <dbReference type="ARBA" id="ARBA00023163"/>
    </source>
</evidence>
<name>A0A3D8RQ47_9HELO</name>
<dbReference type="InterPro" id="IPR007219">
    <property type="entry name" value="XnlR_reg_dom"/>
</dbReference>
<feature type="compositionally biased region" description="Low complexity" evidence="7">
    <location>
        <begin position="121"/>
        <end position="130"/>
    </location>
</feature>
<dbReference type="SMART" id="SM00066">
    <property type="entry name" value="GAL4"/>
    <property type="match status" value="1"/>
</dbReference>
<dbReference type="InterPro" id="IPR051430">
    <property type="entry name" value="Fungal_TF_Env_Response"/>
</dbReference>
<evidence type="ECO:0000259" key="8">
    <source>
        <dbReference type="PROSITE" id="PS50048"/>
    </source>
</evidence>
<dbReference type="PANTHER" id="PTHR31944:SF131">
    <property type="entry name" value="HEME-RESPONSIVE ZINC FINGER TRANSCRIPTION FACTOR HAP1"/>
    <property type="match status" value="1"/>
</dbReference>
<keyword evidence="10" id="KW-1185">Reference proteome</keyword>
<evidence type="ECO:0000313" key="9">
    <source>
        <dbReference type="EMBL" id="RDW76125.1"/>
    </source>
</evidence>
<feature type="compositionally biased region" description="Polar residues" evidence="7">
    <location>
        <begin position="133"/>
        <end position="144"/>
    </location>
</feature>
<reference evidence="9 10" key="1">
    <citation type="journal article" date="2018" name="IMA Fungus">
        <title>IMA Genome-F 9: Draft genome sequence of Annulohypoxylon stygium, Aspergillus mulundensis, Berkeleyomyces basicola (syn. Thielaviopsis basicola), Ceratocystis smalleyi, two Cercospora beticola strains, Coleophoma cylindrospora, Fusarium fracticaudum, Phialophora cf. hyalina, and Morchella septimelata.</title>
        <authorList>
            <person name="Wingfield B.D."/>
            <person name="Bills G.F."/>
            <person name="Dong Y."/>
            <person name="Huang W."/>
            <person name="Nel W.J."/>
            <person name="Swalarsk-Parry B.S."/>
            <person name="Vaghefi N."/>
            <person name="Wilken P.M."/>
            <person name="An Z."/>
            <person name="de Beer Z.W."/>
            <person name="De Vos L."/>
            <person name="Chen L."/>
            <person name="Duong T.A."/>
            <person name="Gao Y."/>
            <person name="Hammerbacher A."/>
            <person name="Kikkert J.R."/>
            <person name="Li Y."/>
            <person name="Li H."/>
            <person name="Li K."/>
            <person name="Li Q."/>
            <person name="Liu X."/>
            <person name="Ma X."/>
            <person name="Naidoo K."/>
            <person name="Pethybridge S.J."/>
            <person name="Sun J."/>
            <person name="Steenkamp E.T."/>
            <person name="van der Nest M.A."/>
            <person name="van Wyk S."/>
            <person name="Wingfield M.J."/>
            <person name="Xiong C."/>
            <person name="Yue Q."/>
            <person name="Zhang X."/>
        </authorList>
    </citation>
    <scope>NUCLEOTIDE SEQUENCE [LARGE SCALE GENOMIC DNA]</scope>
    <source>
        <strain evidence="9 10">BP5796</strain>
    </source>
</reference>
<accession>A0A3D8RQ47</accession>
<dbReference type="CDD" id="cd00067">
    <property type="entry name" value="GAL4"/>
    <property type="match status" value="1"/>
</dbReference>
<dbReference type="CDD" id="cd12148">
    <property type="entry name" value="fungal_TF_MHR"/>
    <property type="match status" value="1"/>
</dbReference>
<dbReference type="InterPro" id="IPR001138">
    <property type="entry name" value="Zn2Cys6_DnaBD"/>
</dbReference>
<feature type="region of interest" description="Disordered" evidence="7">
    <location>
        <begin position="121"/>
        <end position="157"/>
    </location>
</feature>
<dbReference type="GO" id="GO:0001228">
    <property type="term" value="F:DNA-binding transcription activator activity, RNA polymerase II-specific"/>
    <property type="evidence" value="ECO:0007669"/>
    <property type="project" value="TreeGrafter"/>
</dbReference>
<dbReference type="OrthoDB" id="4337792at2759"/>
<dbReference type="PROSITE" id="PS00463">
    <property type="entry name" value="ZN2_CY6_FUNGAL_1"/>
    <property type="match status" value="1"/>
</dbReference>
<dbReference type="SUPFAM" id="SSF57701">
    <property type="entry name" value="Zn2/Cys6 DNA-binding domain"/>
    <property type="match status" value="1"/>
</dbReference>
<feature type="compositionally biased region" description="Low complexity" evidence="7">
    <location>
        <begin position="57"/>
        <end position="67"/>
    </location>
</feature>
<dbReference type="GO" id="GO:0000978">
    <property type="term" value="F:RNA polymerase II cis-regulatory region sequence-specific DNA binding"/>
    <property type="evidence" value="ECO:0007669"/>
    <property type="project" value="TreeGrafter"/>
</dbReference>
<dbReference type="GO" id="GO:0006351">
    <property type="term" value="P:DNA-templated transcription"/>
    <property type="evidence" value="ECO:0007669"/>
    <property type="project" value="InterPro"/>
</dbReference>
<evidence type="ECO:0000256" key="6">
    <source>
        <dbReference type="ARBA" id="ARBA00023242"/>
    </source>
</evidence>
<keyword evidence="1" id="KW-0479">Metal-binding</keyword>
<evidence type="ECO:0000256" key="3">
    <source>
        <dbReference type="ARBA" id="ARBA00023015"/>
    </source>
</evidence>
<keyword evidence="6" id="KW-0539">Nucleus</keyword>
<dbReference type="Pfam" id="PF00172">
    <property type="entry name" value="Zn_clus"/>
    <property type="match status" value="1"/>
</dbReference>
<evidence type="ECO:0000256" key="2">
    <source>
        <dbReference type="ARBA" id="ARBA00022833"/>
    </source>
</evidence>
<evidence type="ECO:0000256" key="1">
    <source>
        <dbReference type="ARBA" id="ARBA00022723"/>
    </source>
</evidence>
<sequence length="731" mass="83286">MDPPIRQRRRPALSCVLCRQRKIKCDRKVPCRQCVTSGNQFCTYRSDQQPPRRRYDTASPSAASTSSVNSRRPPGVFVFNASSNTEDNNPIPQHQESPIVRELVNKVQDLEKLLSETKQQNNLANNTLANPDNIDSSVRSSNDPKTPKAEELFSAKARDESTASRSRFFGHTNWMLMFSQFDILQDFSKDPEWNESRALLQQCKATMRAIKSEFKANLFHLPSPRDYIPPRQLCDELVQLYLRTFETTYRILHVPTFMKAYRSFWEDSETADTHFVIKLLLVIAVGAVWYQGDSPLVSRPSTVSWISAARTWLQAPFEKVQLSFDSIQLQCLLALARQANDIGADTFWASASNILTMALNMGLHRDPGMFPGVSVFEAEMRRRVWATVLEFAVQSNPYAGMPLLLSSEDYDCKPPANLDDCDFDETTTTLPESKPTGVFTQTSWQLALLGSISVRINVARLVNKIHSQPTYDEVINLHEALTEAYHAIPSFFRPQNLEPQYTSSNQPTSFQIYMLDHLTRRYLIHLHYLYAARAGRFPQFYLSRKVCLDSSVALLSYPPIATMLPKSSEDFARLRTIGGGMFKEDFFHASILICSELQMQASEEYSYMSNELKRPLLDALDRFLGHVAQRLAMGKDSAKGHFFLSIIIAHLRGRNVQEAAKMSSKMCLAAWDEKLELIRSWQFNGNSSSGNEVANHDPYPDPFQSSLVPEMELNFDISNSWILDGWDYEFP</sequence>
<dbReference type="GO" id="GO:0008270">
    <property type="term" value="F:zinc ion binding"/>
    <property type="evidence" value="ECO:0007669"/>
    <property type="project" value="InterPro"/>
</dbReference>
<feature type="domain" description="Zn(2)-C6 fungal-type" evidence="8">
    <location>
        <begin position="14"/>
        <end position="44"/>
    </location>
</feature>
<dbReference type="Pfam" id="PF04082">
    <property type="entry name" value="Fungal_trans"/>
    <property type="match status" value="1"/>
</dbReference>
<keyword evidence="4" id="KW-0238">DNA-binding</keyword>
<dbReference type="InterPro" id="IPR036864">
    <property type="entry name" value="Zn2-C6_fun-type_DNA-bd_sf"/>
</dbReference>
<dbReference type="EMBL" id="PDLN01000009">
    <property type="protein sequence ID" value="RDW76125.1"/>
    <property type="molecule type" value="Genomic_DNA"/>
</dbReference>
<dbReference type="GO" id="GO:0005634">
    <property type="term" value="C:nucleus"/>
    <property type="evidence" value="ECO:0007669"/>
    <property type="project" value="TreeGrafter"/>
</dbReference>
<keyword evidence="2" id="KW-0862">Zinc</keyword>
<evidence type="ECO:0000256" key="4">
    <source>
        <dbReference type="ARBA" id="ARBA00023125"/>
    </source>
</evidence>
<protein>
    <recommendedName>
        <fullName evidence="8">Zn(2)-C6 fungal-type domain-containing protein</fullName>
    </recommendedName>
</protein>
<dbReference type="Gene3D" id="4.10.240.10">
    <property type="entry name" value="Zn(2)-C6 fungal-type DNA-binding domain"/>
    <property type="match status" value="1"/>
</dbReference>
<evidence type="ECO:0000256" key="7">
    <source>
        <dbReference type="SAM" id="MobiDB-lite"/>
    </source>
</evidence>
<evidence type="ECO:0000313" key="10">
    <source>
        <dbReference type="Proteomes" id="UP000256328"/>
    </source>
</evidence>
<dbReference type="Proteomes" id="UP000256328">
    <property type="component" value="Unassembled WGS sequence"/>
</dbReference>
<feature type="compositionally biased region" description="Basic and acidic residues" evidence="7">
    <location>
        <begin position="145"/>
        <end position="157"/>
    </location>
</feature>
<feature type="region of interest" description="Disordered" evidence="7">
    <location>
        <begin position="42"/>
        <end position="74"/>
    </location>
</feature>
<organism evidence="9 10">
    <name type="scientific">Coleophoma crateriformis</name>
    <dbReference type="NCBI Taxonomy" id="565419"/>
    <lineage>
        <taxon>Eukaryota</taxon>
        <taxon>Fungi</taxon>
        <taxon>Dikarya</taxon>
        <taxon>Ascomycota</taxon>
        <taxon>Pezizomycotina</taxon>
        <taxon>Leotiomycetes</taxon>
        <taxon>Helotiales</taxon>
        <taxon>Dermateaceae</taxon>
        <taxon>Coleophoma</taxon>
    </lineage>
</organism>